<dbReference type="GeneID" id="93068421"/>
<name>A0AB39DN70_9BURK</name>
<evidence type="ECO:0008006" key="2">
    <source>
        <dbReference type="Google" id="ProtNLM"/>
    </source>
</evidence>
<evidence type="ECO:0000313" key="1">
    <source>
        <dbReference type="EMBL" id="XDJ55394.1"/>
    </source>
</evidence>
<dbReference type="RefSeq" id="WP_368647728.1">
    <property type="nucleotide sequence ID" value="NZ_CP158257.1"/>
</dbReference>
<proteinExistence type="predicted"/>
<accession>A0AB39DN70</accession>
<protein>
    <recommendedName>
        <fullName evidence="2">HeH/LEM domain-containing protein</fullName>
    </recommendedName>
</protein>
<dbReference type="KEGG" id="cgin:ABRZ00_12765"/>
<sequence>MKVKNTSKRVIKLLNGKDKVTLIPGTDDAYDVSDSADVQAMIEAGELAEVYGKPGRKPKAEGDEKTLTVPRIKAALEEKGIEIPEGVTKRDDLLALLDAAGEQDPE</sequence>
<dbReference type="Gene3D" id="1.10.720.30">
    <property type="entry name" value="SAP domain"/>
    <property type="match status" value="1"/>
</dbReference>
<dbReference type="InterPro" id="IPR036361">
    <property type="entry name" value="SAP_dom_sf"/>
</dbReference>
<organism evidence="1">
    <name type="scientific">Castellaniella ginsengisoli</name>
    <dbReference type="NCBI Taxonomy" id="546114"/>
    <lineage>
        <taxon>Bacteria</taxon>
        <taxon>Pseudomonadati</taxon>
        <taxon>Pseudomonadota</taxon>
        <taxon>Betaproteobacteria</taxon>
        <taxon>Burkholderiales</taxon>
        <taxon>Alcaligenaceae</taxon>
        <taxon>Castellaniella</taxon>
    </lineage>
</organism>
<gene>
    <name evidence="1" type="ORF">ABRZ00_12765</name>
</gene>
<reference evidence="1" key="1">
    <citation type="submission" date="2024-05" db="EMBL/GenBank/DDBJ databases">
        <authorList>
            <person name="Luo Y.-C."/>
            <person name="Nicholds J."/>
            <person name="Mortimer T."/>
            <person name="Maboni G."/>
        </authorList>
    </citation>
    <scope>NUCLEOTIDE SEQUENCE</scope>
    <source>
        <strain evidence="1">150221</strain>
    </source>
</reference>
<dbReference type="EMBL" id="CP158257">
    <property type="protein sequence ID" value="XDJ55394.1"/>
    <property type="molecule type" value="Genomic_DNA"/>
</dbReference>
<dbReference type="AlphaFoldDB" id="A0AB39DN70"/>